<dbReference type="GO" id="GO:0000155">
    <property type="term" value="F:phosphorelay sensor kinase activity"/>
    <property type="evidence" value="ECO:0007669"/>
    <property type="project" value="InterPro"/>
</dbReference>
<keyword evidence="5" id="KW-1003">Cell membrane</keyword>
<evidence type="ECO:0000259" key="17">
    <source>
        <dbReference type="PROSITE" id="PS50113"/>
    </source>
</evidence>
<dbReference type="PRINTS" id="PR00344">
    <property type="entry name" value="BCTRLSENSOR"/>
</dbReference>
<dbReference type="CDD" id="cd00075">
    <property type="entry name" value="HATPase"/>
    <property type="match status" value="1"/>
</dbReference>
<dbReference type="InterPro" id="IPR036097">
    <property type="entry name" value="HisK_dim/P_sf"/>
</dbReference>
<dbReference type="SMART" id="SM00387">
    <property type="entry name" value="HATPase_c"/>
    <property type="match status" value="1"/>
</dbReference>
<dbReference type="PANTHER" id="PTHR43711">
    <property type="entry name" value="TWO-COMPONENT HISTIDINE KINASE"/>
    <property type="match status" value="1"/>
</dbReference>
<evidence type="ECO:0000256" key="10">
    <source>
        <dbReference type="ARBA" id="ARBA00022989"/>
    </source>
</evidence>
<evidence type="ECO:0000259" key="15">
    <source>
        <dbReference type="PROSITE" id="PS50109"/>
    </source>
</evidence>
<sequence length="670" mass="71559">MLRWSSTSWQVRVSALLAVTALAGFAAVSAAPDDGKVIGIWPVGAAVGALLLAPRRRVPAMLAAVVVLALLTVGLGGRPWAVAAGYAVTIGVEVALVWWLLARGRERSWLLQRDADLRRWFVACLLGGAVAAAGSAATSLVTGFGHPSFVALALGTAHLSSLLVLTPLWATLPAHHSVAGRGEYALQWLLITVAAPLVFIAEDTPPLVYLLIPLLAWSALRISAREAIAQMLLLLSLAIVLTTADRGPFAAAPEIYGLDRDVRGVLLALFAAVCALIVVPLILRVGESVEMAKEARAERDTLDRIVGSATGVAIIVTDERSRISLFNPGAERMLGYRAEEVLGRSTEMLHSRAAVEAKAAELGVAPDFRSVAGELLRRGAVAVEMAFTRADGVDRTHSMTLSRVTDDQGRVVGYVSTSEDVTDRVESEEALRQALQRMQEVDTVKDAFVSSVSHELRTPITSIHGYLEMLQDETLGELSPPQRSAVEKVASNARRLLGLIDDLLTLSRLQEDGLNLAPRLVDLRKVVEDACAVVQPAAETGGLRLHVRVPDEPMPFLGDRDMLERALVNLVGNAVKFTPSGGEVEVSLVPRDEGSLVVVRDTGIGIPLSEQEHLFTRFFRSSLAQRQAIPGSGLGLSIAHAVVHQHGGSVRVESTEGVGTTFYVELPALV</sequence>
<gene>
    <name evidence="18" type="ORF">BKA05_002475</name>
</gene>
<keyword evidence="12 13" id="KW-0472">Membrane</keyword>
<dbReference type="Gene3D" id="3.30.565.10">
    <property type="entry name" value="Histidine kinase-like ATPase, C-terminal domain"/>
    <property type="match status" value="1"/>
</dbReference>
<feature type="domain" description="PAS" evidence="16">
    <location>
        <begin position="298"/>
        <end position="350"/>
    </location>
</feature>
<evidence type="ECO:0000313" key="19">
    <source>
        <dbReference type="Proteomes" id="UP000537326"/>
    </source>
</evidence>
<dbReference type="Pfam" id="PF05231">
    <property type="entry name" value="MASE1"/>
    <property type="match status" value="1"/>
</dbReference>
<name>A0A7Z0C2L0_9ACTN</name>
<dbReference type="AlphaFoldDB" id="A0A7Z0C2L0"/>
<dbReference type="EC" id="2.7.13.3" evidence="4"/>
<keyword evidence="6" id="KW-0597">Phosphoprotein</keyword>
<dbReference type="InterPro" id="IPR007895">
    <property type="entry name" value="MASE1"/>
</dbReference>
<dbReference type="InterPro" id="IPR003594">
    <property type="entry name" value="HATPase_dom"/>
</dbReference>
<keyword evidence="11" id="KW-0902">Two-component regulatory system</keyword>
<keyword evidence="19" id="KW-1185">Reference proteome</keyword>
<dbReference type="SMART" id="SM00091">
    <property type="entry name" value="PAS"/>
    <property type="match status" value="1"/>
</dbReference>
<evidence type="ECO:0000256" key="14">
    <source>
        <dbReference type="SAM" id="SignalP"/>
    </source>
</evidence>
<comment type="subcellular location">
    <subcellularLocation>
        <location evidence="3">Cell membrane</location>
        <topology evidence="3">Multi-pass membrane protein</topology>
    </subcellularLocation>
</comment>
<evidence type="ECO:0000256" key="12">
    <source>
        <dbReference type="ARBA" id="ARBA00023136"/>
    </source>
</evidence>
<feature type="transmembrane region" description="Helical" evidence="13">
    <location>
        <begin position="36"/>
        <end position="53"/>
    </location>
</feature>
<feature type="transmembrane region" description="Helical" evidence="13">
    <location>
        <begin position="149"/>
        <end position="172"/>
    </location>
</feature>
<feature type="signal peptide" evidence="14">
    <location>
        <begin position="1"/>
        <end position="30"/>
    </location>
</feature>
<feature type="transmembrane region" description="Helical" evidence="13">
    <location>
        <begin position="264"/>
        <end position="283"/>
    </location>
</feature>
<protein>
    <recommendedName>
        <fullName evidence="4">histidine kinase</fullName>
        <ecNumber evidence="4">2.7.13.3</ecNumber>
    </recommendedName>
</protein>
<keyword evidence="7" id="KW-0808">Transferase</keyword>
<dbReference type="SUPFAM" id="SSF55785">
    <property type="entry name" value="PYP-like sensor domain (PAS domain)"/>
    <property type="match status" value="1"/>
</dbReference>
<feature type="domain" description="PAC" evidence="17">
    <location>
        <begin position="381"/>
        <end position="433"/>
    </location>
</feature>
<dbReference type="CDD" id="cd00082">
    <property type="entry name" value="HisKA"/>
    <property type="match status" value="1"/>
</dbReference>
<reference evidence="18 19" key="1">
    <citation type="submission" date="2020-07" db="EMBL/GenBank/DDBJ databases">
        <title>Sequencing the genomes of 1000 actinobacteria strains.</title>
        <authorList>
            <person name="Klenk H.-P."/>
        </authorList>
    </citation>
    <scope>NUCLEOTIDE SEQUENCE [LARGE SCALE GENOMIC DNA]</scope>
    <source>
        <strain evidence="18 19">DSM 18248</strain>
    </source>
</reference>
<feature type="transmembrane region" description="Helical" evidence="13">
    <location>
        <begin position="60"/>
        <end position="77"/>
    </location>
</feature>
<dbReference type="InterPro" id="IPR003661">
    <property type="entry name" value="HisK_dim/P_dom"/>
</dbReference>
<evidence type="ECO:0000313" key="18">
    <source>
        <dbReference type="EMBL" id="NYI10960.1"/>
    </source>
</evidence>
<dbReference type="InterPro" id="IPR050736">
    <property type="entry name" value="Sensor_HK_Regulatory"/>
</dbReference>
<accession>A0A7Z0C2L0</accession>
<dbReference type="Gene3D" id="3.30.450.20">
    <property type="entry name" value="PAS domain"/>
    <property type="match status" value="1"/>
</dbReference>
<evidence type="ECO:0000256" key="13">
    <source>
        <dbReference type="SAM" id="Phobius"/>
    </source>
</evidence>
<dbReference type="Pfam" id="PF02518">
    <property type="entry name" value="HATPase_c"/>
    <property type="match status" value="1"/>
</dbReference>
<dbReference type="PROSITE" id="PS50113">
    <property type="entry name" value="PAC"/>
    <property type="match status" value="1"/>
</dbReference>
<dbReference type="RefSeq" id="WP_179531720.1">
    <property type="nucleotide sequence ID" value="NZ_BAAAPP010000005.1"/>
</dbReference>
<dbReference type="SUPFAM" id="SSF47384">
    <property type="entry name" value="Homodimeric domain of signal transducing histidine kinase"/>
    <property type="match status" value="1"/>
</dbReference>
<evidence type="ECO:0000256" key="5">
    <source>
        <dbReference type="ARBA" id="ARBA00022475"/>
    </source>
</evidence>
<evidence type="ECO:0000256" key="11">
    <source>
        <dbReference type="ARBA" id="ARBA00023012"/>
    </source>
</evidence>
<comment type="cofactor">
    <cofactor evidence="2">
        <name>a divalent metal cation</name>
        <dbReference type="ChEBI" id="CHEBI:60240"/>
    </cofactor>
</comment>
<keyword evidence="8 13" id="KW-0812">Transmembrane</keyword>
<dbReference type="GO" id="GO:0005509">
    <property type="term" value="F:calcium ion binding"/>
    <property type="evidence" value="ECO:0007669"/>
    <property type="project" value="UniProtKB-ARBA"/>
</dbReference>
<dbReference type="InterPro" id="IPR000700">
    <property type="entry name" value="PAS-assoc_C"/>
</dbReference>
<dbReference type="FunFam" id="3.30.565.10:FF:000006">
    <property type="entry name" value="Sensor histidine kinase WalK"/>
    <property type="match status" value="1"/>
</dbReference>
<feature type="transmembrane region" description="Helical" evidence="13">
    <location>
        <begin position="83"/>
        <end position="101"/>
    </location>
</feature>
<dbReference type="FunFam" id="1.10.287.130:FF:000001">
    <property type="entry name" value="Two-component sensor histidine kinase"/>
    <property type="match status" value="1"/>
</dbReference>
<dbReference type="PROSITE" id="PS50112">
    <property type="entry name" value="PAS"/>
    <property type="match status" value="1"/>
</dbReference>
<dbReference type="InterPro" id="IPR004358">
    <property type="entry name" value="Sig_transdc_His_kin-like_C"/>
</dbReference>
<feature type="domain" description="Histidine kinase" evidence="15">
    <location>
        <begin position="451"/>
        <end position="670"/>
    </location>
</feature>
<dbReference type="Gene3D" id="1.10.287.130">
    <property type="match status" value="1"/>
</dbReference>
<dbReference type="InterPro" id="IPR000014">
    <property type="entry name" value="PAS"/>
</dbReference>
<keyword evidence="10 13" id="KW-1133">Transmembrane helix</keyword>
<keyword evidence="14" id="KW-0732">Signal</keyword>
<dbReference type="InterPro" id="IPR035965">
    <property type="entry name" value="PAS-like_dom_sf"/>
</dbReference>
<feature type="transmembrane region" description="Helical" evidence="13">
    <location>
        <begin position="121"/>
        <end position="143"/>
    </location>
</feature>
<dbReference type="Pfam" id="PF13426">
    <property type="entry name" value="PAS_9"/>
    <property type="match status" value="1"/>
</dbReference>
<dbReference type="SUPFAM" id="SSF55874">
    <property type="entry name" value="ATPase domain of HSP90 chaperone/DNA topoisomerase II/histidine kinase"/>
    <property type="match status" value="1"/>
</dbReference>
<dbReference type="InterPro" id="IPR005467">
    <property type="entry name" value="His_kinase_dom"/>
</dbReference>
<dbReference type="NCBIfam" id="TIGR00229">
    <property type="entry name" value="sensory_box"/>
    <property type="match status" value="1"/>
</dbReference>
<evidence type="ECO:0000256" key="3">
    <source>
        <dbReference type="ARBA" id="ARBA00004651"/>
    </source>
</evidence>
<comment type="catalytic activity">
    <reaction evidence="1">
        <text>ATP + protein L-histidine = ADP + protein N-phospho-L-histidine.</text>
        <dbReference type="EC" id="2.7.13.3"/>
    </reaction>
</comment>
<evidence type="ECO:0000256" key="4">
    <source>
        <dbReference type="ARBA" id="ARBA00012438"/>
    </source>
</evidence>
<keyword evidence="9" id="KW-0418">Kinase</keyword>
<evidence type="ECO:0000256" key="6">
    <source>
        <dbReference type="ARBA" id="ARBA00022553"/>
    </source>
</evidence>
<evidence type="ECO:0000259" key="16">
    <source>
        <dbReference type="PROSITE" id="PS50112"/>
    </source>
</evidence>
<organism evidence="18 19">
    <name type="scientific">Nocardioides marinus</name>
    <dbReference type="NCBI Taxonomy" id="374514"/>
    <lineage>
        <taxon>Bacteria</taxon>
        <taxon>Bacillati</taxon>
        <taxon>Actinomycetota</taxon>
        <taxon>Actinomycetes</taxon>
        <taxon>Propionibacteriales</taxon>
        <taxon>Nocardioidaceae</taxon>
        <taxon>Nocardioides</taxon>
    </lineage>
</organism>
<evidence type="ECO:0000256" key="7">
    <source>
        <dbReference type="ARBA" id="ARBA00022679"/>
    </source>
</evidence>
<feature type="transmembrane region" description="Helical" evidence="13">
    <location>
        <begin position="231"/>
        <end position="252"/>
    </location>
</feature>
<evidence type="ECO:0000256" key="9">
    <source>
        <dbReference type="ARBA" id="ARBA00022777"/>
    </source>
</evidence>
<evidence type="ECO:0000256" key="2">
    <source>
        <dbReference type="ARBA" id="ARBA00001968"/>
    </source>
</evidence>
<dbReference type="EMBL" id="JACBZI010000001">
    <property type="protein sequence ID" value="NYI10960.1"/>
    <property type="molecule type" value="Genomic_DNA"/>
</dbReference>
<evidence type="ECO:0000256" key="1">
    <source>
        <dbReference type="ARBA" id="ARBA00000085"/>
    </source>
</evidence>
<proteinExistence type="predicted"/>
<dbReference type="Pfam" id="PF00512">
    <property type="entry name" value="HisKA"/>
    <property type="match status" value="1"/>
</dbReference>
<dbReference type="Proteomes" id="UP000537326">
    <property type="component" value="Unassembled WGS sequence"/>
</dbReference>
<dbReference type="GO" id="GO:0005886">
    <property type="term" value="C:plasma membrane"/>
    <property type="evidence" value="ECO:0007669"/>
    <property type="project" value="UniProtKB-SubCell"/>
</dbReference>
<dbReference type="PANTHER" id="PTHR43711:SF1">
    <property type="entry name" value="HISTIDINE KINASE 1"/>
    <property type="match status" value="1"/>
</dbReference>
<dbReference type="CDD" id="cd00130">
    <property type="entry name" value="PAS"/>
    <property type="match status" value="1"/>
</dbReference>
<feature type="chain" id="PRO_5031542416" description="histidine kinase" evidence="14">
    <location>
        <begin position="31"/>
        <end position="670"/>
    </location>
</feature>
<dbReference type="InterPro" id="IPR036890">
    <property type="entry name" value="HATPase_C_sf"/>
</dbReference>
<feature type="transmembrane region" description="Helical" evidence="13">
    <location>
        <begin position="184"/>
        <end position="201"/>
    </location>
</feature>
<dbReference type="SMART" id="SM00388">
    <property type="entry name" value="HisKA"/>
    <property type="match status" value="1"/>
</dbReference>
<comment type="caution">
    <text evidence="18">The sequence shown here is derived from an EMBL/GenBank/DDBJ whole genome shotgun (WGS) entry which is preliminary data.</text>
</comment>
<dbReference type="PROSITE" id="PS50109">
    <property type="entry name" value="HIS_KIN"/>
    <property type="match status" value="1"/>
</dbReference>
<evidence type="ECO:0000256" key="8">
    <source>
        <dbReference type="ARBA" id="ARBA00022692"/>
    </source>
</evidence>